<proteinExistence type="inferred from homology"/>
<name>A0A6M0RN24_9CYAN</name>
<dbReference type="SUPFAM" id="SSF75304">
    <property type="entry name" value="Amidase signature (AS) enzymes"/>
    <property type="match status" value="1"/>
</dbReference>
<dbReference type="GO" id="GO:0003824">
    <property type="term" value="F:catalytic activity"/>
    <property type="evidence" value="ECO:0007669"/>
    <property type="project" value="InterPro"/>
</dbReference>
<evidence type="ECO:0000313" key="4">
    <source>
        <dbReference type="Proteomes" id="UP000481033"/>
    </source>
</evidence>
<dbReference type="Gene3D" id="3.90.1300.10">
    <property type="entry name" value="Amidase signature (AS) domain"/>
    <property type="match status" value="1"/>
</dbReference>
<dbReference type="InterPro" id="IPR036928">
    <property type="entry name" value="AS_sf"/>
</dbReference>
<dbReference type="InterPro" id="IPR000120">
    <property type="entry name" value="Amidase"/>
</dbReference>
<keyword evidence="4" id="KW-1185">Reference proteome</keyword>
<feature type="domain" description="Amidase" evidence="2">
    <location>
        <begin position="29"/>
        <end position="446"/>
    </location>
</feature>
<protein>
    <submittedName>
        <fullName evidence="3">Amidase</fullName>
    </submittedName>
</protein>
<dbReference type="InterPro" id="IPR023631">
    <property type="entry name" value="Amidase_dom"/>
</dbReference>
<sequence>MILPRSPLDSLSVQAIAEKLATGELSITELLQACFQRIELREFQVRAWTYLDMDHAQQQATVWEQKLQQEGSQILETFPLLGVPIAVKDIFATLEMPTGWGTEIYRNRYMGYDAAIVSKLKAAGAIILGKTVTTELATAAAGPTANPHNLAHTPGGSSSGSAAAVADGMVPIAMGSQTMGSILRPAAYCGIFGFKPSFGLISRYGMMPVAPVLDHVGVFARCLNDIHRLLTVLIGADSRDPDCQTTKQTFAFKATSLSVRSTKDFQSIRLGLIKTSHWQQTESIAQSRLMQAITVLRQADIRVDLVALPANVDPYWNIVQTLCAHGLYQNHGALLSKAPDRCSPLLRDWLQWGKSISADTSQQACRWRYRYREQLRPIFAKYDAVLSPVTLGPAPLGLANTGSPIFCGLWTLCGLPALNIPLGKTVDGLPLGCQLVGSLYNDQKLLEIAHQCWAILSPVFGEITLPPVSFLTDEGIKQCQSHYGFEFSPGYS</sequence>
<organism evidence="3 4">
    <name type="scientific">Adonisia turfae CCMR0081</name>
    <dbReference type="NCBI Taxonomy" id="2292702"/>
    <lineage>
        <taxon>Bacteria</taxon>
        <taxon>Bacillati</taxon>
        <taxon>Cyanobacteriota</taxon>
        <taxon>Adonisia</taxon>
        <taxon>Adonisia turfae</taxon>
    </lineage>
</organism>
<reference evidence="3 4" key="1">
    <citation type="journal article" date="2020" name="Microb. Ecol.">
        <title>Ecogenomics of the Marine Benthic Filamentous Cyanobacterium Adonisia.</title>
        <authorList>
            <person name="Walter J.M."/>
            <person name="Coutinho F.H."/>
            <person name="Leomil L."/>
            <person name="Hargreaves P.I."/>
            <person name="Campeao M.E."/>
            <person name="Vieira V.V."/>
            <person name="Silva B.S."/>
            <person name="Fistarol G.O."/>
            <person name="Salomon P.S."/>
            <person name="Sawabe T."/>
            <person name="Mino S."/>
            <person name="Hosokawa M."/>
            <person name="Miyashita H."/>
            <person name="Maruyama F."/>
            <person name="van Verk M.C."/>
            <person name="Dutilh B.E."/>
            <person name="Thompson C.C."/>
            <person name="Thompson F.L."/>
        </authorList>
    </citation>
    <scope>NUCLEOTIDE SEQUENCE [LARGE SCALE GENOMIC DNA]</scope>
    <source>
        <strain evidence="3 4">CCMR0081</strain>
    </source>
</reference>
<dbReference type="Pfam" id="PF01425">
    <property type="entry name" value="Amidase"/>
    <property type="match status" value="1"/>
</dbReference>
<dbReference type="AlphaFoldDB" id="A0A6M0RN24"/>
<dbReference type="EMBL" id="QXHD01000004">
    <property type="protein sequence ID" value="NEZ57668.1"/>
    <property type="molecule type" value="Genomic_DNA"/>
</dbReference>
<comment type="caution">
    <text evidence="3">The sequence shown here is derived from an EMBL/GenBank/DDBJ whole genome shotgun (WGS) entry which is preliminary data.</text>
</comment>
<evidence type="ECO:0000259" key="2">
    <source>
        <dbReference type="Pfam" id="PF01425"/>
    </source>
</evidence>
<evidence type="ECO:0000313" key="3">
    <source>
        <dbReference type="EMBL" id="NEZ57668.1"/>
    </source>
</evidence>
<dbReference type="PANTHER" id="PTHR11895:SF7">
    <property type="entry name" value="GLUTAMYL-TRNA(GLN) AMIDOTRANSFERASE SUBUNIT A, MITOCHONDRIAL"/>
    <property type="match status" value="1"/>
</dbReference>
<dbReference type="RefSeq" id="WP_163699799.1">
    <property type="nucleotide sequence ID" value="NZ_QXHD01000004.1"/>
</dbReference>
<dbReference type="PANTHER" id="PTHR11895">
    <property type="entry name" value="TRANSAMIDASE"/>
    <property type="match status" value="1"/>
</dbReference>
<accession>A0A6M0RN24</accession>
<dbReference type="Proteomes" id="UP000481033">
    <property type="component" value="Unassembled WGS sequence"/>
</dbReference>
<comment type="similarity">
    <text evidence="1">Belongs to the amidase family.</text>
</comment>
<gene>
    <name evidence="3" type="ORF">DXZ20_18775</name>
</gene>
<evidence type="ECO:0000256" key="1">
    <source>
        <dbReference type="ARBA" id="ARBA00009199"/>
    </source>
</evidence>